<dbReference type="PANTHER" id="PTHR23267">
    <property type="entry name" value="IMMUNOGLOBULIN LIGHT CHAIN"/>
    <property type="match status" value="1"/>
</dbReference>
<dbReference type="GO" id="GO:0005576">
    <property type="term" value="C:extracellular region"/>
    <property type="evidence" value="ECO:0007669"/>
    <property type="project" value="UniProtKB-ARBA"/>
</dbReference>
<dbReference type="Reactome" id="R-RNO-2029482">
    <property type="pathway name" value="Regulation of actin dynamics for phagocytic cup formation"/>
</dbReference>
<reference evidence="2" key="1">
    <citation type="submission" date="2024-01" db="EMBL/GenBank/DDBJ databases">
        <title>GRCr8: a new rat reference genome assembly contstructed from accurate long reads and long range scaffolding.</title>
        <authorList>
            <person name="Doris P.A."/>
            <person name="Kalbfleisch T."/>
            <person name="Li K."/>
            <person name="Howe K."/>
            <person name="Wood J."/>
        </authorList>
    </citation>
    <scope>NUCLEOTIDE SEQUENCE [LARGE SCALE GENOMIC DNA]</scope>
    <source>
        <strain evidence="2">Brown Norway</strain>
    </source>
</reference>
<dbReference type="Reactome" id="R-RNO-2454202">
    <property type="pathway name" value="Fc epsilon receptor (FCERI) signaling"/>
</dbReference>
<evidence type="ECO:0000313" key="3">
    <source>
        <dbReference type="Proteomes" id="UP000002494"/>
    </source>
</evidence>
<dbReference type="Reactome" id="R-RNO-2029485">
    <property type="pathway name" value="Role of phospholipids in phagocytosis"/>
</dbReference>
<dbReference type="PROSITE" id="PS50835">
    <property type="entry name" value="IG_LIKE"/>
    <property type="match status" value="1"/>
</dbReference>
<dbReference type="FunCoup" id="A0A8I5ZNL8">
    <property type="interactions" value="402"/>
</dbReference>
<dbReference type="Reactome" id="R-RNO-2871809">
    <property type="pathway name" value="FCERI mediated Ca+2 mobilization"/>
</dbReference>
<protein>
    <recommendedName>
        <fullName evidence="1">Ig-like domain-containing protein</fullName>
    </recommendedName>
</protein>
<dbReference type="Reactome" id="R-RNO-5690714">
    <property type="pathway name" value="CD22 mediated BCR regulation"/>
</dbReference>
<dbReference type="InterPro" id="IPR007110">
    <property type="entry name" value="Ig-like_dom"/>
</dbReference>
<dbReference type="OMA" id="MINCVDI"/>
<dbReference type="GO" id="GO:0005886">
    <property type="term" value="C:plasma membrane"/>
    <property type="evidence" value="ECO:0007669"/>
    <property type="project" value="UniProtKB-ARBA"/>
</dbReference>
<dbReference type="Reactome" id="R-RNO-202733">
    <property type="pathway name" value="Cell surface interactions at the vascular wall"/>
</dbReference>
<organism evidence="2 3">
    <name type="scientific">Rattus norvegicus</name>
    <name type="common">Rat</name>
    <dbReference type="NCBI Taxonomy" id="10116"/>
    <lineage>
        <taxon>Eukaryota</taxon>
        <taxon>Metazoa</taxon>
        <taxon>Chordata</taxon>
        <taxon>Craniata</taxon>
        <taxon>Vertebrata</taxon>
        <taxon>Euteleostomi</taxon>
        <taxon>Mammalia</taxon>
        <taxon>Eutheria</taxon>
        <taxon>Euarchontoglires</taxon>
        <taxon>Glires</taxon>
        <taxon>Rodentia</taxon>
        <taxon>Myomorpha</taxon>
        <taxon>Muroidea</taxon>
        <taxon>Muridae</taxon>
        <taxon>Murinae</taxon>
        <taxon>Rattus</taxon>
    </lineage>
</organism>
<dbReference type="Reactome" id="R-RNO-173623">
    <property type="pathway name" value="Classical antibody-mediated complement activation"/>
</dbReference>
<evidence type="ECO:0000313" key="4">
    <source>
        <dbReference type="RGD" id="150343726"/>
    </source>
</evidence>
<dbReference type="Reactome" id="R-RNO-983695">
    <property type="pathway name" value="Antigen activates B Cell Receptor (BCR) leading to generation of second messengers"/>
</dbReference>
<feature type="domain" description="Ig-like" evidence="1">
    <location>
        <begin position="2"/>
        <end position="88"/>
    </location>
</feature>
<dbReference type="Reactome" id="R-RNO-2871796">
    <property type="pathway name" value="FCERI mediated MAPK activation"/>
</dbReference>
<dbReference type="Pfam" id="PF07686">
    <property type="entry name" value="V-set"/>
    <property type="match status" value="1"/>
</dbReference>
<dbReference type="SMART" id="SM00406">
    <property type="entry name" value="IGv"/>
    <property type="match status" value="1"/>
</dbReference>
<dbReference type="GO" id="GO:0002250">
    <property type="term" value="P:adaptive immune response"/>
    <property type="evidence" value="ECO:0007669"/>
    <property type="project" value="UniProtKB-KW"/>
</dbReference>
<reference evidence="2" key="2">
    <citation type="submission" date="2025-08" db="UniProtKB">
        <authorList>
            <consortium name="Ensembl"/>
        </authorList>
    </citation>
    <scope>IDENTIFICATION</scope>
    <source>
        <strain evidence="2">Brown Norway</strain>
    </source>
</reference>
<dbReference type="GeneTree" id="ENSGT00940000153924"/>
<dbReference type="Proteomes" id="UP000002494">
    <property type="component" value="Chromosome 4"/>
</dbReference>
<dbReference type="AlphaFoldDB" id="A0A8I5ZNL8"/>
<evidence type="ECO:0000259" key="1">
    <source>
        <dbReference type="PROSITE" id="PS50835"/>
    </source>
</evidence>
<dbReference type="InterPro" id="IPR050150">
    <property type="entry name" value="IgV_Light_Chain"/>
</dbReference>
<accession>A0A8I5ZNL8</accession>
<dbReference type="GO" id="GO:0006955">
    <property type="term" value="P:immune response"/>
    <property type="evidence" value="ECO:0000318"/>
    <property type="project" value="GO_Central"/>
</dbReference>
<dbReference type="SUPFAM" id="SSF48726">
    <property type="entry name" value="Immunoglobulin"/>
    <property type="match status" value="1"/>
</dbReference>
<dbReference type="Ensembl" id="ENSRNOT00000113603.2">
    <property type="protein sequence ID" value="ENSRNOP00000079702.2"/>
    <property type="gene ID" value="ENSRNOG00000078664.1"/>
</dbReference>
<dbReference type="Reactome" id="R-RNO-2730905">
    <property type="pathway name" value="Role of LAT2/NTAL/LAB on calcium mobilization"/>
</dbReference>
<dbReference type="Reactome" id="R-RNO-2871837">
    <property type="pathway name" value="FCERI mediated NF-kB activation"/>
</dbReference>
<dbReference type="Reactome" id="R-RNO-166663">
    <property type="pathway name" value="Initial triggering of complement"/>
</dbReference>
<dbReference type="RGD" id="150343726">
    <property type="gene designation" value="ENSRNOG00000067025"/>
</dbReference>
<dbReference type="Reactome" id="R-RNO-198933">
    <property type="pathway name" value="Immunoregulatory interactions between a Lymphoid and a non-Lymphoid cell"/>
</dbReference>
<dbReference type="SMART" id="SM00409">
    <property type="entry name" value="IG"/>
    <property type="match status" value="1"/>
</dbReference>
<dbReference type="InterPro" id="IPR003599">
    <property type="entry name" value="Ig_sub"/>
</dbReference>
<dbReference type="GO" id="GO:0019814">
    <property type="term" value="C:immunoglobulin complex"/>
    <property type="evidence" value="ECO:0000318"/>
    <property type="project" value="GO_Central"/>
</dbReference>
<dbReference type="InterPro" id="IPR013106">
    <property type="entry name" value="Ig_V-set"/>
</dbReference>
<dbReference type="Reactome" id="R-RNO-2168880">
    <property type="pathway name" value="Scavenging of heme from plasma"/>
</dbReference>
<dbReference type="InterPro" id="IPR013783">
    <property type="entry name" value="Ig-like_fold"/>
</dbReference>
<dbReference type="Gene3D" id="2.60.40.10">
    <property type="entry name" value="Immunoglobulins"/>
    <property type="match status" value="1"/>
</dbReference>
<evidence type="ECO:0000313" key="2">
    <source>
        <dbReference type="Ensembl" id="ENSRNOP00000079702.2"/>
    </source>
</evidence>
<sequence>AIQVTQSPTSLSASLGDRVTLTCRASQDINNKMAWYQQKPGEVPQLLIYYASTLQSGTPSRFSGSGAGTDFSFTISHLQSEDFATYYCLQGYSLYHSDTHNDKNCS</sequence>
<proteinExistence type="predicted"/>
<dbReference type="Reactome" id="R-RNO-2029481">
    <property type="pathway name" value="FCGR activation"/>
</dbReference>
<dbReference type="AGR" id="RGD:150343726"/>
<dbReference type="InterPro" id="IPR036179">
    <property type="entry name" value="Ig-like_dom_sf"/>
</dbReference>
<reference evidence="2" key="3">
    <citation type="submission" date="2025-09" db="UniProtKB">
        <authorList>
            <consortium name="Ensembl"/>
        </authorList>
    </citation>
    <scope>IDENTIFICATION</scope>
    <source>
        <strain evidence="2">Brown Norway</strain>
    </source>
</reference>
<name>A0A8I5ZNL8_RAT</name>
<gene>
    <name evidence="4" type="primary">ENSRNOG00000067025</name>
</gene>
<dbReference type="Reactome" id="R-RNO-977606">
    <property type="pathway name" value="Regulation of Complement cascade"/>
</dbReference>
<keyword evidence="3" id="KW-1185">Reference proteome</keyword>